<evidence type="ECO:0000313" key="3">
    <source>
        <dbReference type="EMBL" id="PXY21350.1"/>
    </source>
</evidence>
<dbReference type="Pfam" id="PF02720">
    <property type="entry name" value="DUF222"/>
    <property type="match status" value="1"/>
</dbReference>
<evidence type="ECO:0000313" key="4">
    <source>
        <dbReference type="Proteomes" id="UP000249915"/>
    </source>
</evidence>
<gene>
    <name evidence="3" type="ORF">BAY60_28350</name>
</gene>
<protein>
    <recommendedName>
        <fullName evidence="2">DUF222 domain-containing protein</fullName>
    </recommendedName>
</protein>
<dbReference type="InterPro" id="IPR003870">
    <property type="entry name" value="DUF222"/>
</dbReference>
<proteinExistence type="predicted"/>
<organism evidence="3 4">
    <name type="scientific">Prauserella muralis</name>
    <dbReference type="NCBI Taxonomy" id="588067"/>
    <lineage>
        <taxon>Bacteria</taxon>
        <taxon>Bacillati</taxon>
        <taxon>Actinomycetota</taxon>
        <taxon>Actinomycetes</taxon>
        <taxon>Pseudonocardiales</taxon>
        <taxon>Pseudonocardiaceae</taxon>
        <taxon>Prauserella</taxon>
    </lineage>
</organism>
<feature type="domain" description="DUF222" evidence="2">
    <location>
        <begin position="53"/>
        <end position="345"/>
    </location>
</feature>
<feature type="region of interest" description="Disordered" evidence="1">
    <location>
        <begin position="356"/>
        <end position="380"/>
    </location>
</feature>
<name>A0A2V4AZJ1_9PSEU</name>
<dbReference type="AlphaFoldDB" id="A0A2V4AZJ1"/>
<dbReference type="CDD" id="cd00085">
    <property type="entry name" value="HNHc"/>
    <property type="match status" value="1"/>
</dbReference>
<evidence type="ECO:0000259" key="2">
    <source>
        <dbReference type="Pfam" id="PF02720"/>
    </source>
</evidence>
<feature type="region of interest" description="Disordered" evidence="1">
    <location>
        <begin position="422"/>
        <end position="473"/>
    </location>
</feature>
<dbReference type="InterPro" id="IPR003615">
    <property type="entry name" value="HNH_nuc"/>
</dbReference>
<keyword evidence="4" id="KW-1185">Reference proteome</keyword>
<dbReference type="EMBL" id="MASW01000006">
    <property type="protein sequence ID" value="PXY21350.1"/>
    <property type="molecule type" value="Genomic_DNA"/>
</dbReference>
<dbReference type="Proteomes" id="UP000249915">
    <property type="component" value="Unassembled WGS sequence"/>
</dbReference>
<evidence type="ECO:0000256" key="1">
    <source>
        <dbReference type="SAM" id="MobiDB-lite"/>
    </source>
</evidence>
<dbReference type="RefSeq" id="WP_112284589.1">
    <property type="nucleotide sequence ID" value="NZ_MASW01000006.1"/>
</dbReference>
<feature type="compositionally biased region" description="Basic residues" evidence="1">
    <location>
        <begin position="460"/>
        <end position="471"/>
    </location>
</feature>
<accession>A0A2V4AZJ1</accession>
<sequence length="491" mass="53667">MAEFVRRTSEAGTLFLPRAAARGVRDVVRLRDSELLAAFTRNPGRAAAEECVEVLAAARRRRAEADALEAEALARLDTLRGGDRYVADEVALELRVSRRQAQQRLARAQGLRRLPGVLALLRGGEFEGYTAGRIAEVTTPVSDAVAAEIDARLCAKVRGGKVDLADPARVVRAARRLVDTLDPEGVLARARQAREQRNLELIPGEEGMSTLTAWLPAEVAASAYSRVDALARQQRNHGDTRTLEQLRADVTAALLLGQHPGATVPAAAAMVSLHLPVTTALTMTEHGCHLDGYGPIPAAIAREMLTNPASVLRKVITDEHGVVTGVGAHHRRPNAALAALIRARDRECVHPGCHRPATRSDLDHQHEHHRGGPTSPGNLAPRCEHHHYLRDHPGWNVQITPRSRLSLVTTPTGRTYAKPADTILEPQAPTPSHHRPQSPLWTPGQPKPKIRLPGPPDRRPQHHRHHRHRRGASTLEAILRRHHHATPLPAP</sequence>
<comment type="caution">
    <text evidence="3">The sequence shown here is derived from an EMBL/GenBank/DDBJ whole genome shotgun (WGS) entry which is preliminary data.</text>
</comment>
<dbReference type="OrthoDB" id="3567954at2"/>
<reference evidence="3 4" key="1">
    <citation type="submission" date="2016-07" db="EMBL/GenBank/DDBJ databases">
        <title>Draft genome sequence of Prauserella muralis DSM 45305, isolated from a mould-covered wall in an indoor environment.</title>
        <authorList>
            <person name="Ruckert C."/>
            <person name="Albersmeier A."/>
            <person name="Jiang C.-L."/>
            <person name="Jiang Y."/>
            <person name="Kalinowski J."/>
            <person name="Schneider O."/>
            <person name="Winkler A."/>
            <person name="Zotchev S.B."/>
        </authorList>
    </citation>
    <scope>NUCLEOTIDE SEQUENCE [LARGE SCALE GENOMIC DNA]</scope>
    <source>
        <strain evidence="3 4">DSM 45305</strain>
    </source>
</reference>